<name>A0ABX0R793_9GAMM</name>
<evidence type="ECO:0000313" key="2">
    <source>
        <dbReference type="Proteomes" id="UP001515683"/>
    </source>
</evidence>
<organism evidence="1 2">
    <name type="scientific">Candidatus Pantoea multigeneris</name>
    <dbReference type="NCBI Taxonomy" id="2608357"/>
    <lineage>
        <taxon>Bacteria</taxon>
        <taxon>Pseudomonadati</taxon>
        <taxon>Pseudomonadota</taxon>
        <taxon>Gammaproteobacteria</taxon>
        <taxon>Enterobacterales</taxon>
        <taxon>Erwiniaceae</taxon>
        <taxon>Pantoea</taxon>
    </lineage>
</organism>
<comment type="caution">
    <text evidence="1">The sequence shown here is derived from an EMBL/GenBank/DDBJ whole genome shotgun (WGS) entry which is preliminary data.</text>
</comment>
<proteinExistence type="predicted"/>
<dbReference type="Gene3D" id="3.30.70.2360">
    <property type="match status" value="1"/>
</dbReference>
<dbReference type="InterPro" id="IPR022597">
    <property type="entry name" value="GhoS"/>
</dbReference>
<keyword evidence="2" id="KW-1185">Reference proteome</keyword>
<accession>A0ABX0R793</accession>
<sequence>MSAAEITRYVVTIEYQESGLSNILELNSTMTIGGFTTSLSDSEGHPHELGTNSFGYVGALTIEEMKEKAAATAAVALEQPLSVQVTTLEAYLQAGPSGQ</sequence>
<evidence type="ECO:0000313" key="1">
    <source>
        <dbReference type="EMBL" id="NIF20096.1"/>
    </source>
</evidence>
<dbReference type="InterPro" id="IPR038241">
    <property type="entry name" value="GhoS_sf"/>
</dbReference>
<dbReference type="Proteomes" id="UP001515683">
    <property type="component" value="Unassembled WGS sequence"/>
</dbReference>
<dbReference type="RefSeq" id="WP_167011909.1">
    <property type="nucleotide sequence ID" value="NZ_VWXF01000001.1"/>
</dbReference>
<protein>
    <submittedName>
        <fullName evidence="1">Type V toxin-antitoxin system endoribonuclease antitoxin GhoS</fullName>
    </submittedName>
</protein>
<gene>
    <name evidence="1" type="primary">ghoS</name>
    <name evidence="1" type="ORF">F3J40_00485</name>
</gene>
<dbReference type="EMBL" id="VWXF01000001">
    <property type="protein sequence ID" value="NIF20096.1"/>
    <property type="molecule type" value="Genomic_DNA"/>
</dbReference>
<dbReference type="Pfam" id="PF11080">
    <property type="entry name" value="GhoS"/>
    <property type="match status" value="1"/>
</dbReference>
<reference evidence="1 2" key="1">
    <citation type="journal article" date="2019" name="bioRxiv">
        <title>Bacteria contribute to plant secondary compound degradation in a generalist herbivore system.</title>
        <authorList>
            <person name="Francoeur C.B."/>
            <person name="Khadempour L."/>
            <person name="Moreira-Soto R.D."/>
            <person name="Gotting K."/>
            <person name="Book A.J."/>
            <person name="Pinto-Tomas A.A."/>
            <person name="Keefover-Ring K."/>
            <person name="Currie C.R."/>
        </authorList>
    </citation>
    <scope>NUCLEOTIDE SEQUENCE [LARGE SCALE GENOMIC DNA]</scope>
    <source>
        <strain evidence="1">Acro-835</strain>
    </source>
</reference>